<proteinExistence type="predicted"/>
<evidence type="ECO:0000313" key="8">
    <source>
        <dbReference type="Proteomes" id="UP001295684"/>
    </source>
</evidence>
<keyword evidence="2 4" id="KW-0863">Zinc-finger</keyword>
<dbReference type="GO" id="GO:0008270">
    <property type="term" value="F:zinc ion binding"/>
    <property type="evidence" value="ECO:0007669"/>
    <property type="project" value="UniProtKB-KW"/>
</dbReference>
<dbReference type="Gene3D" id="3.30.40.10">
    <property type="entry name" value="Zinc/RING finger domain, C3HC4 (zinc finger)"/>
    <property type="match status" value="1"/>
</dbReference>
<organism evidence="7 8">
    <name type="scientific">Euplotes crassus</name>
    <dbReference type="NCBI Taxonomy" id="5936"/>
    <lineage>
        <taxon>Eukaryota</taxon>
        <taxon>Sar</taxon>
        <taxon>Alveolata</taxon>
        <taxon>Ciliophora</taxon>
        <taxon>Intramacronucleata</taxon>
        <taxon>Spirotrichea</taxon>
        <taxon>Hypotrichia</taxon>
        <taxon>Euplotida</taxon>
        <taxon>Euplotidae</taxon>
        <taxon>Moneuplotes</taxon>
    </lineage>
</organism>
<dbReference type="SUPFAM" id="SSF57850">
    <property type="entry name" value="RING/U-box"/>
    <property type="match status" value="1"/>
</dbReference>
<feature type="compositionally biased region" description="Basic and acidic residues" evidence="5">
    <location>
        <begin position="467"/>
        <end position="476"/>
    </location>
</feature>
<keyword evidence="1" id="KW-0479">Metal-binding</keyword>
<accession>A0AAD1YCQ0</accession>
<dbReference type="AlphaFoldDB" id="A0AAD1YCQ0"/>
<keyword evidence="8" id="KW-1185">Reference proteome</keyword>
<feature type="domain" description="RING-type" evidence="6">
    <location>
        <begin position="3"/>
        <end position="47"/>
    </location>
</feature>
<dbReference type="PROSITE" id="PS50089">
    <property type="entry name" value="ZF_RING_2"/>
    <property type="match status" value="1"/>
</dbReference>
<evidence type="ECO:0000256" key="5">
    <source>
        <dbReference type="SAM" id="MobiDB-lite"/>
    </source>
</evidence>
<evidence type="ECO:0000256" key="1">
    <source>
        <dbReference type="ARBA" id="ARBA00022723"/>
    </source>
</evidence>
<keyword evidence="3" id="KW-0862">Zinc</keyword>
<gene>
    <name evidence="7" type="ORF">ECRASSUSDP1_LOCUS28932</name>
</gene>
<comment type="caution">
    <text evidence="7">The sequence shown here is derived from an EMBL/GenBank/DDBJ whole genome shotgun (WGS) entry which is preliminary data.</text>
</comment>
<reference evidence="7" key="1">
    <citation type="submission" date="2023-07" db="EMBL/GenBank/DDBJ databases">
        <authorList>
            <consortium name="AG Swart"/>
            <person name="Singh M."/>
            <person name="Singh A."/>
            <person name="Seah K."/>
            <person name="Emmerich C."/>
        </authorList>
    </citation>
    <scope>NUCLEOTIDE SEQUENCE</scope>
    <source>
        <strain evidence="7">DP1</strain>
    </source>
</reference>
<feature type="region of interest" description="Disordered" evidence="5">
    <location>
        <begin position="389"/>
        <end position="485"/>
    </location>
</feature>
<feature type="compositionally biased region" description="Polar residues" evidence="5">
    <location>
        <begin position="416"/>
        <end position="434"/>
    </location>
</feature>
<evidence type="ECO:0000256" key="3">
    <source>
        <dbReference type="ARBA" id="ARBA00022833"/>
    </source>
</evidence>
<evidence type="ECO:0000313" key="7">
    <source>
        <dbReference type="EMBL" id="CAI2387302.1"/>
    </source>
</evidence>
<dbReference type="InterPro" id="IPR013083">
    <property type="entry name" value="Znf_RING/FYVE/PHD"/>
</dbReference>
<dbReference type="CDD" id="cd16449">
    <property type="entry name" value="RING-HC"/>
    <property type="match status" value="1"/>
</dbReference>
<evidence type="ECO:0000259" key="6">
    <source>
        <dbReference type="PROSITE" id="PS50089"/>
    </source>
</evidence>
<dbReference type="PROSITE" id="PS00518">
    <property type="entry name" value="ZF_RING_1"/>
    <property type="match status" value="1"/>
</dbReference>
<name>A0AAD1YCQ0_EUPCR</name>
<evidence type="ECO:0000256" key="4">
    <source>
        <dbReference type="PROSITE-ProRule" id="PRU00175"/>
    </source>
</evidence>
<evidence type="ECO:0000256" key="2">
    <source>
        <dbReference type="ARBA" id="ARBA00022771"/>
    </source>
</evidence>
<dbReference type="InterPro" id="IPR001841">
    <property type="entry name" value="Znf_RING"/>
</dbReference>
<dbReference type="Proteomes" id="UP001295684">
    <property type="component" value="Unassembled WGS sequence"/>
</dbReference>
<protein>
    <recommendedName>
        <fullName evidence="6">RING-type domain-containing protein</fullName>
    </recommendedName>
</protein>
<dbReference type="InterPro" id="IPR017907">
    <property type="entry name" value="Znf_RING_CS"/>
</dbReference>
<sequence length="540" mass="62181">MECPNCKCIYDNDKIVPRIITDCGHTMCEICINEYCIRGLVFCSVCKRAFPPKWIDFYPINIAIRPIKCETSLISLELMRFEDKNPTPHKYNYLYRSGQTPREENKDEEAKTSGLDIDLGELDKESECEMNETLSLHKHIFDKDLSIDDKTSFNFTKNLDQELLEILDDSKLNSDRSHKPSEQEIQQKAGEILSKIKESVQESSKIEQELRLKISRIESYSRDIQKNYSKNTSRITKLYDDIILALFKQKDFFLAKMKQIYQKESTRCEEAHLQATIQTEDISSLKGILFQSIKQEDEVLYNHHEKYDDLIERCLQKTKEFKIDNPFDGMVPKDIATKSNIEKFRFLVDPQNPSKQTTRGIQANNEKMSLRVSGKCKPSMTKRNFEANLKRNGSRQSSKVTEKNNPLPKKMVKSPSKPNFTGGNTLREFGNSNEKPSLKKKPRKSSNISQMNLPNRVKIPKKNKFSKPVEARKEVPPKGTDSDNSSICETIKMRALDDLEKESMVSCADSTAIVSAGGITSKIDIPFLKSMTQREKREPF</sequence>
<dbReference type="EMBL" id="CAMPGE010029816">
    <property type="protein sequence ID" value="CAI2387302.1"/>
    <property type="molecule type" value="Genomic_DNA"/>
</dbReference>